<dbReference type="EMBL" id="BARU01009741">
    <property type="protein sequence ID" value="GAH40991.1"/>
    <property type="molecule type" value="Genomic_DNA"/>
</dbReference>
<reference evidence="2" key="1">
    <citation type="journal article" date="2014" name="Front. Microbiol.">
        <title>High frequency of phylogenetically diverse reductive dehalogenase-homologous genes in deep subseafloor sedimentary metagenomes.</title>
        <authorList>
            <person name="Kawai M."/>
            <person name="Futagami T."/>
            <person name="Toyoda A."/>
            <person name="Takaki Y."/>
            <person name="Nishi S."/>
            <person name="Hori S."/>
            <person name="Arai W."/>
            <person name="Tsubouchi T."/>
            <person name="Morono Y."/>
            <person name="Uchiyama I."/>
            <person name="Ito T."/>
            <person name="Fujiyama A."/>
            <person name="Inagaki F."/>
            <person name="Takami H."/>
        </authorList>
    </citation>
    <scope>NUCLEOTIDE SEQUENCE</scope>
    <source>
        <strain evidence="2">Expedition CK06-06</strain>
    </source>
</reference>
<dbReference type="AlphaFoldDB" id="X1F5W0"/>
<protein>
    <recommendedName>
        <fullName evidence="1">N-acetyltransferase domain-containing protein</fullName>
    </recommendedName>
</protein>
<dbReference type="InterPro" id="IPR000182">
    <property type="entry name" value="GNAT_dom"/>
</dbReference>
<name>X1F5W0_9ZZZZ</name>
<dbReference type="InterPro" id="IPR016181">
    <property type="entry name" value="Acyl_CoA_acyltransferase"/>
</dbReference>
<evidence type="ECO:0000313" key="2">
    <source>
        <dbReference type="EMBL" id="GAH40991.1"/>
    </source>
</evidence>
<feature type="domain" description="N-acetyltransferase" evidence="1">
    <location>
        <begin position="1"/>
        <end position="141"/>
    </location>
</feature>
<dbReference type="SUPFAM" id="SSF55729">
    <property type="entry name" value="Acyl-CoA N-acyltransferases (Nat)"/>
    <property type="match status" value="1"/>
</dbReference>
<dbReference type="GO" id="GO:0016747">
    <property type="term" value="F:acyltransferase activity, transferring groups other than amino-acyl groups"/>
    <property type="evidence" value="ECO:0007669"/>
    <property type="project" value="InterPro"/>
</dbReference>
<proteinExistence type="predicted"/>
<comment type="caution">
    <text evidence="2">The sequence shown here is derived from an EMBL/GenBank/DDBJ whole genome shotgun (WGS) entry which is preliminary data.</text>
</comment>
<sequence length="141" mass="16189">MKFTRATTSHFRDITEALRIEGLCFDDIDLKKDTYYVAANEHIQMLYGFELFGSDALLRSVWIAQERRGKGFGHDLMSSILNQAKDLEISSLYLLTTTAAPYFERGGFSKINRTDVPESIENTNEFKNYCPDTAVCMKYDM</sequence>
<dbReference type="Gene3D" id="3.40.630.30">
    <property type="match status" value="1"/>
</dbReference>
<evidence type="ECO:0000259" key="1">
    <source>
        <dbReference type="PROSITE" id="PS51186"/>
    </source>
</evidence>
<dbReference type="Pfam" id="PF13508">
    <property type="entry name" value="Acetyltransf_7"/>
    <property type="match status" value="1"/>
</dbReference>
<dbReference type="NCBIfam" id="NF040501">
    <property type="entry name" value="resist_ArsN2"/>
    <property type="match status" value="1"/>
</dbReference>
<accession>X1F5W0</accession>
<dbReference type="PROSITE" id="PS51186">
    <property type="entry name" value="GNAT"/>
    <property type="match status" value="1"/>
</dbReference>
<dbReference type="CDD" id="cd04301">
    <property type="entry name" value="NAT_SF"/>
    <property type="match status" value="1"/>
</dbReference>
<gene>
    <name evidence="2" type="ORF">S03H2_18740</name>
</gene>
<organism evidence="2">
    <name type="scientific">marine sediment metagenome</name>
    <dbReference type="NCBI Taxonomy" id="412755"/>
    <lineage>
        <taxon>unclassified sequences</taxon>
        <taxon>metagenomes</taxon>
        <taxon>ecological metagenomes</taxon>
    </lineage>
</organism>